<keyword evidence="2" id="KW-1185">Reference proteome</keyword>
<comment type="caution">
    <text evidence="1">The sequence shown here is derived from an EMBL/GenBank/DDBJ whole genome shotgun (WGS) entry which is preliminary data.</text>
</comment>
<dbReference type="HOGENOM" id="CLU_127022_0_0_10"/>
<dbReference type="AlphaFoldDB" id="A9EAI2"/>
<dbReference type="RefSeq" id="WP_007093457.1">
    <property type="nucleotide sequence ID" value="NZ_CP142125.1"/>
</dbReference>
<proteinExistence type="predicted"/>
<protein>
    <submittedName>
        <fullName evidence="1">Uncharacterized protein</fullName>
    </submittedName>
</protein>
<reference evidence="1 2" key="1">
    <citation type="journal article" date="2011" name="J. Bacteriol.">
        <title>Genome sequence of the algicidal bacterium Kordia algicida OT-1.</title>
        <authorList>
            <person name="Lee H.S."/>
            <person name="Kang S.G."/>
            <person name="Kwon K.K."/>
            <person name="Lee J.H."/>
            <person name="Kim S.J."/>
        </authorList>
    </citation>
    <scope>NUCLEOTIDE SEQUENCE [LARGE SCALE GENOMIC DNA]</scope>
    <source>
        <strain evidence="1 2">OT-1</strain>
    </source>
</reference>
<evidence type="ECO:0000313" key="1">
    <source>
        <dbReference type="EMBL" id="EDP94633.1"/>
    </source>
</evidence>
<evidence type="ECO:0000313" key="2">
    <source>
        <dbReference type="Proteomes" id="UP000002945"/>
    </source>
</evidence>
<organism evidence="1 2">
    <name type="scientific">Kordia algicida OT-1</name>
    <dbReference type="NCBI Taxonomy" id="391587"/>
    <lineage>
        <taxon>Bacteria</taxon>
        <taxon>Pseudomonadati</taxon>
        <taxon>Bacteroidota</taxon>
        <taxon>Flavobacteriia</taxon>
        <taxon>Flavobacteriales</taxon>
        <taxon>Flavobacteriaceae</taxon>
        <taxon>Kordia</taxon>
    </lineage>
</organism>
<dbReference type="EMBL" id="ABIB01000015">
    <property type="protein sequence ID" value="EDP94633.1"/>
    <property type="molecule type" value="Genomic_DNA"/>
</dbReference>
<dbReference type="eggNOG" id="ENOG5032SNW">
    <property type="taxonomic scope" value="Bacteria"/>
</dbReference>
<sequence length="208" mass="25055">MPKYYLFVTTHHSTFCSFDKNTHYRAVTKLIYHKQNFFKNTYCIFKAVDFQLVKDKKPNFTSRSGSQYFYTEDGVYRISTHWGRAATCKWRLQTDERNIKNGKKVGFAKWSSFYKDNEVEKLYFIKKSEFSHKYEYFHKDEPSYTSKYVLRTSGETRKVLRQLKAITTETKWAKYIPHDDLEDLRKYLINGLITSNKTLPELKRLYNE</sequence>
<accession>A9EAI2</accession>
<gene>
    <name evidence="1" type="ORF">KAOT1_04430</name>
</gene>
<name>A9EAI2_9FLAO</name>
<dbReference type="STRING" id="391587.KAOT1_04430"/>
<dbReference type="Proteomes" id="UP000002945">
    <property type="component" value="Unassembled WGS sequence"/>
</dbReference>
<dbReference type="OrthoDB" id="1187827at2"/>